<organism evidence="2 3">
    <name type="scientific">Wallemia ichthyophaga</name>
    <dbReference type="NCBI Taxonomy" id="245174"/>
    <lineage>
        <taxon>Eukaryota</taxon>
        <taxon>Fungi</taxon>
        <taxon>Dikarya</taxon>
        <taxon>Basidiomycota</taxon>
        <taxon>Wallemiomycotina</taxon>
        <taxon>Wallemiomycetes</taxon>
        <taxon>Wallemiales</taxon>
        <taxon>Wallemiaceae</taxon>
        <taxon>Wallemia</taxon>
    </lineage>
</organism>
<dbReference type="EMBL" id="SPOI01000013">
    <property type="protein sequence ID" value="TIB41952.1"/>
    <property type="molecule type" value="Genomic_DNA"/>
</dbReference>
<feature type="chain" id="PRO_5020414092" evidence="1">
    <location>
        <begin position="21"/>
        <end position="115"/>
    </location>
</feature>
<protein>
    <submittedName>
        <fullName evidence="2">Uncharacterized protein</fullName>
    </submittedName>
</protein>
<name>A0A4T0JII5_WALIC</name>
<evidence type="ECO:0000313" key="2">
    <source>
        <dbReference type="EMBL" id="TIB41952.1"/>
    </source>
</evidence>
<accession>A0A4T0JII5</accession>
<evidence type="ECO:0000313" key="3">
    <source>
        <dbReference type="Proteomes" id="UP000310689"/>
    </source>
</evidence>
<dbReference type="AlphaFoldDB" id="A0A4T0JII5"/>
<feature type="signal peptide" evidence="1">
    <location>
        <begin position="1"/>
        <end position="20"/>
    </location>
</feature>
<comment type="caution">
    <text evidence="2">The sequence shown here is derived from an EMBL/GenBank/DDBJ whole genome shotgun (WGS) entry which is preliminary data.</text>
</comment>
<keyword evidence="1" id="KW-0732">Signal</keyword>
<reference evidence="2 3" key="1">
    <citation type="submission" date="2019-03" db="EMBL/GenBank/DDBJ databases">
        <title>Sequencing 23 genomes of Wallemia ichthyophaga.</title>
        <authorList>
            <person name="Gostincar C."/>
        </authorList>
    </citation>
    <scope>NUCLEOTIDE SEQUENCE [LARGE SCALE GENOMIC DNA]</scope>
    <source>
        <strain evidence="2 3">EXF-6200</strain>
    </source>
</reference>
<proteinExistence type="predicted"/>
<gene>
    <name evidence="2" type="ORF">E3P86_00578</name>
</gene>
<dbReference type="Proteomes" id="UP000310689">
    <property type="component" value="Unassembled WGS sequence"/>
</dbReference>
<evidence type="ECO:0000256" key="1">
    <source>
        <dbReference type="SAM" id="SignalP"/>
    </source>
</evidence>
<sequence length="115" mass="12636">MLSNKLKLIAFVALISNVTSMSINTPKNVERCKNVTLEFEGGEAPYSIEVTNGTKADFPEIVVEIKDIEESPYNYTVNGTQEKIGFILHSDDEKTAYTGNVEIAENNGVDDDGEC</sequence>